<name>F0W879_9STRA</name>
<sequence length="110" mass="12628">MKVSFSPHYACVQYLFSISTSETHATQKPDRNRKESHRDIYITTLSSSIQNTALASHDRYILSPSLENIHVIGQLFVFVDTRHLRSLTRSSASWCVVIEFRACKPRSIRS</sequence>
<evidence type="ECO:0000313" key="1">
    <source>
        <dbReference type="EMBL" id="CCA17363.1"/>
    </source>
</evidence>
<reference evidence="1" key="1">
    <citation type="journal article" date="2011" name="PLoS Biol.">
        <title>Gene gain and loss during evolution of obligate parasitism in the white rust pathogen of Arabidopsis thaliana.</title>
        <authorList>
            <person name="Kemen E."/>
            <person name="Gardiner A."/>
            <person name="Schultz-Larsen T."/>
            <person name="Kemen A.C."/>
            <person name="Balmuth A.L."/>
            <person name="Robert-Seilaniantz A."/>
            <person name="Bailey K."/>
            <person name="Holub E."/>
            <person name="Studholme D.J."/>
            <person name="Maclean D."/>
            <person name="Jones J.D."/>
        </authorList>
    </citation>
    <scope>NUCLEOTIDE SEQUENCE</scope>
</reference>
<gene>
    <name evidence="1" type="primary">AlNc14C33G3039</name>
    <name evidence="1" type="ORF">ALNC14_035060</name>
</gene>
<protein>
    <submittedName>
        <fullName evidence="1">AlNc14C33G3039 protein</fullName>
    </submittedName>
</protein>
<dbReference type="EMBL" id="FR824078">
    <property type="protein sequence ID" value="CCA17363.1"/>
    <property type="molecule type" value="Genomic_DNA"/>
</dbReference>
<proteinExistence type="predicted"/>
<reference evidence="1" key="2">
    <citation type="submission" date="2011-02" db="EMBL/GenBank/DDBJ databases">
        <authorList>
            <person name="MacLean D."/>
        </authorList>
    </citation>
    <scope>NUCLEOTIDE SEQUENCE</scope>
</reference>
<dbReference type="HOGENOM" id="CLU_2175762_0_0_1"/>
<accession>F0W879</accession>
<dbReference type="AlphaFoldDB" id="F0W879"/>
<organism evidence="1">
    <name type="scientific">Albugo laibachii Nc14</name>
    <dbReference type="NCBI Taxonomy" id="890382"/>
    <lineage>
        <taxon>Eukaryota</taxon>
        <taxon>Sar</taxon>
        <taxon>Stramenopiles</taxon>
        <taxon>Oomycota</taxon>
        <taxon>Peronosporomycetes</taxon>
        <taxon>Albuginales</taxon>
        <taxon>Albuginaceae</taxon>
        <taxon>Albugo</taxon>
    </lineage>
</organism>